<dbReference type="PANTHER" id="PTHR30349:SF93">
    <property type="entry name" value="FELS-2 PROPHAGE PROTEIN"/>
    <property type="match status" value="1"/>
</dbReference>
<reference evidence="7 8" key="1">
    <citation type="submission" date="2018-12" db="EMBL/GenBank/DDBJ databases">
        <authorList>
            <person name="Yu L."/>
        </authorList>
    </citation>
    <scope>NUCLEOTIDE SEQUENCE [LARGE SCALE GENOMIC DNA]</scope>
    <source>
        <strain evidence="7 8">11S</strain>
    </source>
</reference>
<dbReference type="InterPro" id="IPR050090">
    <property type="entry name" value="Tyrosine_recombinase_XerCD"/>
</dbReference>
<dbReference type="InterPro" id="IPR010998">
    <property type="entry name" value="Integrase_recombinase_N"/>
</dbReference>
<dbReference type="GO" id="GO:0015074">
    <property type="term" value="P:DNA integration"/>
    <property type="evidence" value="ECO:0007669"/>
    <property type="project" value="UniProtKB-KW"/>
</dbReference>
<protein>
    <recommendedName>
        <fullName evidence="9">Integrase</fullName>
    </recommendedName>
</protein>
<keyword evidence="1" id="KW-0229">DNA integration</keyword>
<name>A0A3S0JUU2_9GAMM</name>
<feature type="domain" description="Core-binding (CB)" evidence="6">
    <location>
        <begin position="59"/>
        <end position="137"/>
    </location>
</feature>
<keyword evidence="2 4" id="KW-0238">DNA-binding</keyword>
<dbReference type="Gene3D" id="1.10.443.10">
    <property type="entry name" value="Intergrase catalytic core"/>
    <property type="match status" value="1"/>
</dbReference>
<feature type="domain" description="Tyr recombinase" evidence="5">
    <location>
        <begin position="159"/>
        <end position="320"/>
    </location>
</feature>
<dbReference type="InterPro" id="IPR057084">
    <property type="entry name" value="Int_N"/>
</dbReference>
<evidence type="ECO:0000256" key="4">
    <source>
        <dbReference type="PROSITE-ProRule" id="PRU01248"/>
    </source>
</evidence>
<keyword evidence="3" id="KW-0233">DNA recombination</keyword>
<dbReference type="EMBL" id="RXNS01000031">
    <property type="protein sequence ID" value="RTQ97569.1"/>
    <property type="molecule type" value="Genomic_DNA"/>
</dbReference>
<dbReference type="Pfam" id="PF00589">
    <property type="entry name" value="Phage_integrase"/>
    <property type="match status" value="1"/>
</dbReference>
<evidence type="ECO:0000256" key="3">
    <source>
        <dbReference type="ARBA" id="ARBA00023172"/>
    </source>
</evidence>
<evidence type="ECO:0000313" key="8">
    <source>
        <dbReference type="Proteomes" id="UP000267400"/>
    </source>
</evidence>
<dbReference type="AlphaFoldDB" id="A0A3S0JUU2"/>
<proteinExistence type="predicted"/>
<dbReference type="Pfam" id="PF24624">
    <property type="entry name" value="Int_N"/>
    <property type="match status" value="1"/>
</dbReference>
<dbReference type="CDD" id="cd00796">
    <property type="entry name" value="INT_Rci_Hp1_C"/>
    <property type="match status" value="1"/>
</dbReference>
<evidence type="ECO:0000256" key="2">
    <source>
        <dbReference type="ARBA" id="ARBA00023125"/>
    </source>
</evidence>
<evidence type="ECO:0000313" key="7">
    <source>
        <dbReference type="EMBL" id="RTQ97569.1"/>
    </source>
</evidence>
<dbReference type="GO" id="GO:0006310">
    <property type="term" value="P:DNA recombination"/>
    <property type="evidence" value="ECO:0007669"/>
    <property type="project" value="UniProtKB-KW"/>
</dbReference>
<organism evidence="7 8">
    <name type="scientific">Halomonas nitroreducens</name>
    <dbReference type="NCBI Taxonomy" id="447425"/>
    <lineage>
        <taxon>Bacteria</taxon>
        <taxon>Pseudomonadati</taxon>
        <taxon>Pseudomonadota</taxon>
        <taxon>Gammaproteobacteria</taxon>
        <taxon>Oceanospirillales</taxon>
        <taxon>Halomonadaceae</taxon>
        <taxon>Halomonas</taxon>
    </lineage>
</organism>
<evidence type="ECO:0000256" key="1">
    <source>
        <dbReference type="ARBA" id="ARBA00022908"/>
    </source>
</evidence>
<evidence type="ECO:0000259" key="6">
    <source>
        <dbReference type="PROSITE" id="PS51900"/>
    </source>
</evidence>
<gene>
    <name evidence="7" type="ORF">EKG36_20075</name>
</gene>
<dbReference type="InterPro" id="IPR011010">
    <property type="entry name" value="DNA_brk_join_enz"/>
</dbReference>
<evidence type="ECO:0000259" key="5">
    <source>
        <dbReference type="PROSITE" id="PS51898"/>
    </source>
</evidence>
<comment type="caution">
    <text evidence="7">The sequence shown here is derived from an EMBL/GenBank/DDBJ whole genome shotgun (WGS) entry which is preliminary data.</text>
</comment>
<dbReference type="PROSITE" id="PS51900">
    <property type="entry name" value="CB"/>
    <property type="match status" value="1"/>
</dbReference>
<dbReference type="Proteomes" id="UP000267400">
    <property type="component" value="Unassembled WGS sequence"/>
</dbReference>
<dbReference type="GO" id="GO:0003677">
    <property type="term" value="F:DNA binding"/>
    <property type="evidence" value="ECO:0007669"/>
    <property type="project" value="UniProtKB-UniRule"/>
</dbReference>
<dbReference type="InterPro" id="IPR002104">
    <property type="entry name" value="Integrase_catalytic"/>
</dbReference>
<accession>A0A3S0JUU2</accession>
<evidence type="ECO:0008006" key="9">
    <source>
        <dbReference type="Google" id="ProtNLM"/>
    </source>
</evidence>
<dbReference type="RefSeq" id="WP_126487055.1">
    <property type="nucleotide sequence ID" value="NZ_RXNS01000031.1"/>
</dbReference>
<dbReference type="PANTHER" id="PTHR30349">
    <property type="entry name" value="PHAGE INTEGRASE-RELATED"/>
    <property type="match status" value="1"/>
</dbReference>
<keyword evidence="8" id="KW-1185">Reference proteome</keyword>
<dbReference type="Gene3D" id="1.10.150.130">
    <property type="match status" value="1"/>
</dbReference>
<dbReference type="OrthoDB" id="9057547at2"/>
<dbReference type="InterPro" id="IPR013762">
    <property type="entry name" value="Integrase-like_cat_sf"/>
</dbReference>
<dbReference type="SUPFAM" id="SSF56349">
    <property type="entry name" value="DNA breaking-rejoining enzymes"/>
    <property type="match status" value="1"/>
</dbReference>
<dbReference type="InterPro" id="IPR044068">
    <property type="entry name" value="CB"/>
</dbReference>
<dbReference type="PROSITE" id="PS51898">
    <property type="entry name" value="TYR_RECOMBINASE"/>
    <property type="match status" value="1"/>
</dbReference>
<sequence length="335" mass="38924">MTIKKVPTGWLVDLWPHGRYGKRVRKILKSKTAARRFEQHVLSKSANGEEYQAPKRDKRRLLDLVELWYQHHGQTLKSARDRVRSLRKLAQALGNPLAEAFTAQDWTEYRTERLKEVKPSTVNHEHAYLKAMFSELERLDLWHKGNPLARMRMVRTDETEMGYLDDRQVRDLLVYLKQQPKRDCYFVTLLCLSTGARWSEAQTLRAENVGKDRVTYVGTKSGRARTVPIDPRLAGQLRQRRKIGRLFAESYKAFQSAIQETRIELPDGQLTHVLRHTFASHFMMNGGNILVLQRILGHQSITMTMRYAHFAPDHLEDAVRLNPVTNALPDQMADE</sequence>